<evidence type="ECO:0000256" key="1">
    <source>
        <dbReference type="ARBA" id="ARBA00022553"/>
    </source>
</evidence>
<feature type="domain" description="HTH luxR-type" evidence="6">
    <location>
        <begin position="149"/>
        <end position="214"/>
    </location>
</feature>
<evidence type="ECO:0000313" key="9">
    <source>
        <dbReference type="Proteomes" id="UP000650081"/>
    </source>
</evidence>
<dbReference type="Pfam" id="PF00072">
    <property type="entry name" value="Response_reg"/>
    <property type="match status" value="1"/>
</dbReference>
<evidence type="ECO:0000256" key="2">
    <source>
        <dbReference type="ARBA" id="ARBA00023015"/>
    </source>
</evidence>
<dbReference type="PANTHER" id="PTHR43214:SF24">
    <property type="entry name" value="TRANSCRIPTIONAL REGULATORY PROTEIN NARL-RELATED"/>
    <property type="match status" value="1"/>
</dbReference>
<dbReference type="CDD" id="cd17535">
    <property type="entry name" value="REC_NarL-like"/>
    <property type="match status" value="1"/>
</dbReference>
<evidence type="ECO:0000259" key="7">
    <source>
        <dbReference type="PROSITE" id="PS50110"/>
    </source>
</evidence>
<keyword evidence="1 5" id="KW-0597">Phosphoprotein</keyword>
<reference evidence="8" key="1">
    <citation type="submission" date="2020-08" db="EMBL/GenBank/DDBJ databases">
        <title>Lewinella bacteria from marine environments.</title>
        <authorList>
            <person name="Zhong Y."/>
        </authorList>
    </citation>
    <scope>NUCLEOTIDE SEQUENCE</scope>
    <source>
        <strain evidence="8">KCTC 42187</strain>
    </source>
</reference>
<gene>
    <name evidence="8" type="ORF">H9S92_00875</name>
</gene>
<dbReference type="GO" id="GO:0003677">
    <property type="term" value="F:DNA binding"/>
    <property type="evidence" value="ECO:0007669"/>
    <property type="project" value="UniProtKB-KW"/>
</dbReference>
<sequence>MLSQRNTTERPLELVIVEDDRRQRELLELLLNGTPGFYCRAAFPDAEALLAELPGLHPGLVLMDIDLGSGRNGVAAVAEIRARRPELPVVMLTVHEDSDYVFAALCAGAVGYLVKGIAPAELLAAVQDAASGGSPMSPQIARRVVQTFHVGPANPLTEREKEVLAQLCAGESYRSIAEALFISGHTVRSHIKNIYEKLHVHTRAEAVVKALKDRLIQ</sequence>
<dbReference type="InterPro" id="IPR039420">
    <property type="entry name" value="WalR-like"/>
</dbReference>
<keyword evidence="4" id="KW-0804">Transcription</keyword>
<dbReference type="InterPro" id="IPR000792">
    <property type="entry name" value="Tscrpt_reg_LuxR_C"/>
</dbReference>
<dbReference type="AlphaFoldDB" id="A0A923PJZ5"/>
<keyword evidence="3" id="KW-0238">DNA-binding</keyword>
<dbReference type="EMBL" id="JACSIT010000034">
    <property type="protein sequence ID" value="MBC6992704.1"/>
    <property type="molecule type" value="Genomic_DNA"/>
</dbReference>
<proteinExistence type="predicted"/>
<accession>A0A923PJZ5</accession>
<feature type="domain" description="Response regulatory" evidence="7">
    <location>
        <begin position="13"/>
        <end position="130"/>
    </location>
</feature>
<dbReference type="SMART" id="SM00448">
    <property type="entry name" value="REC"/>
    <property type="match status" value="1"/>
</dbReference>
<dbReference type="SUPFAM" id="SSF46894">
    <property type="entry name" value="C-terminal effector domain of the bipartite response regulators"/>
    <property type="match status" value="1"/>
</dbReference>
<keyword evidence="2" id="KW-0805">Transcription regulation</keyword>
<dbReference type="PROSITE" id="PS00622">
    <property type="entry name" value="HTH_LUXR_1"/>
    <property type="match status" value="1"/>
</dbReference>
<dbReference type="GO" id="GO:0000160">
    <property type="term" value="P:phosphorelay signal transduction system"/>
    <property type="evidence" value="ECO:0007669"/>
    <property type="project" value="InterPro"/>
</dbReference>
<evidence type="ECO:0000313" key="8">
    <source>
        <dbReference type="EMBL" id="MBC6992704.1"/>
    </source>
</evidence>
<dbReference type="Pfam" id="PF00196">
    <property type="entry name" value="GerE"/>
    <property type="match status" value="1"/>
</dbReference>
<organism evidence="8 9">
    <name type="scientific">Neolewinella lacunae</name>
    <dbReference type="NCBI Taxonomy" id="1517758"/>
    <lineage>
        <taxon>Bacteria</taxon>
        <taxon>Pseudomonadati</taxon>
        <taxon>Bacteroidota</taxon>
        <taxon>Saprospiria</taxon>
        <taxon>Saprospirales</taxon>
        <taxon>Lewinellaceae</taxon>
        <taxon>Neolewinella</taxon>
    </lineage>
</organism>
<name>A0A923PJZ5_9BACT</name>
<dbReference type="InterPro" id="IPR036388">
    <property type="entry name" value="WH-like_DNA-bd_sf"/>
</dbReference>
<dbReference type="PROSITE" id="PS50043">
    <property type="entry name" value="HTH_LUXR_2"/>
    <property type="match status" value="1"/>
</dbReference>
<evidence type="ECO:0000256" key="4">
    <source>
        <dbReference type="ARBA" id="ARBA00023163"/>
    </source>
</evidence>
<feature type="modified residue" description="4-aspartylphosphate" evidence="5">
    <location>
        <position position="64"/>
    </location>
</feature>
<dbReference type="PANTHER" id="PTHR43214">
    <property type="entry name" value="TWO-COMPONENT RESPONSE REGULATOR"/>
    <property type="match status" value="1"/>
</dbReference>
<evidence type="ECO:0000259" key="6">
    <source>
        <dbReference type="PROSITE" id="PS50043"/>
    </source>
</evidence>
<dbReference type="RefSeq" id="WP_187464841.1">
    <property type="nucleotide sequence ID" value="NZ_JACSIT010000034.1"/>
</dbReference>
<dbReference type="CDD" id="cd06170">
    <property type="entry name" value="LuxR_C_like"/>
    <property type="match status" value="1"/>
</dbReference>
<dbReference type="GO" id="GO:0006355">
    <property type="term" value="P:regulation of DNA-templated transcription"/>
    <property type="evidence" value="ECO:0007669"/>
    <property type="project" value="InterPro"/>
</dbReference>
<dbReference type="Gene3D" id="1.10.10.10">
    <property type="entry name" value="Winged helix-like DNA-binding domain superfamily/Winged helix DNA-binding domain"/>
    <property type="match status" value="1"/>
</dbReference>
<dbReference type="InterPro" id="IPR001789">
    <property type="entry name" value="Sig_transdc_resp-reg_receiver"/>
</dbReference>
<protein>
    <submittedName>
        <fullName evidence="8">Response regulator transcription factor</fullName>
    </submittedName>
</protein>
<dbReference type="Proteomes" id="UP000650081">
    <property type="component" value="Unassembled WGS sequence"/>
</dbReference>
<dbReference type="InterPro" id="IPR016032">
    <property type="entry name" value="Sig_transdc_resp-reg_C-effctor"/>
</dbReference>
<dbReference type="PROSITE" id="PS50110">
    <property type="entry name" value="RESPONSE_REGULATORY"/>
    <property type="match status" value="1"/>
</dbReference>
<dbReference type="PRINTS" id="PR00038">
    <property type="entry name" value="HTHLUXR"/>
</dbReference>
<dbReference type="InterPro" id="IPR011006">
    <property type="entry name" value="CheY-like_superfamily"/>
</dbReference>
<evidence type="ECO:0000256" key="3">
    <source>
        <dbReference type="ARBA" id="ARBA00023125"/>
    </source>
</evidence>
<dbReference type="SUPFAM" id="SSF52172">
    <property type="entry name" value="CheY-like"/>
    <property type="match status" value="1"/>
</dbReference>
<dbReference type="Gene3D" id="3.40.50.2300">
    <property type="match status" value="1"/>
</dbReference>
<comment type="caution">
    <text evidence="8">The sequence shown here is derived from an EMBL/GenBank/DDBJ whole genome shotgun (WGS) entry which is preliminary data.</text>
</comment>
<dbReference type="SMART" id="SM00421">
    <property type="entry name" value="HTH_LUXR"/>
    <property type="match status" value="1"/>
</dbReference>
<evidence type="ECO:0000256" key="5">
    <source>
        <dbReference type="PROSITE-ProRule" id="PRU00169"/>
    </source>
</evidence>
<dbReference type="InterPro" id="IPR058245">
    <property type="entry name" value="NreC/VraR/RcsB-like_REC"/>
</dbReference>
<keyword evidence="9" id="KW-1185">Reference proteome</keyword>